<evidence type="ECO:0000256" key="6">
    <source>
        <dbReference type="ARBA" id="ARBA00023014"/>
    </source>
</evidence>
<dbReference type="SFLD" id="SFLDG01091">
    <property type="entry name" value="uncharacterized_CHP01210-like"/>
    <property type="match status" value="1"/>
</dbReference>
<evidence type="ECO:0000256" key="1">
    <source>
        <dbReference type="ARBA" id="ARBA00001966"/>
    </source>
</evidence>
<organism evidence="8">
    <name type="scientific">hydrothermal vent metagenome</name>
    <dbReference type="NCBI Taxonomy" id="652676"/>
    <lineage>
        <taxon>unclassified sequences</taxon>
        <taxon>metagenomes</taxon>
        <taxon>ecological metagenomes</taxon>
    </lineage>
</organism>
<evidence type="ECO:0000256" key="4">
    <source>
        <dbReference type="ARBA" id="ARBA00022723"/>
    </source>
</evidence>
<dbReference type="GO" id="GO:0046872">
    <property type="term" value="F:metal ion binding"/>
    <property type="evidence" value="ECO:0007669"/>
    <property type="project" value="UniProtKB-KW"/>
</dbReference>
<evidence type="ECO:0000313" key="8">
    <source>
        <dbReference type="EMBL" id="VAW30264.1"/>
    </source>
</evidence>
<dbReference type="InterPro" id="IPR058240">
    <property type="entry name" value="rSAM_sf"/>
</dbReference>
<accession>A0A3B0VEK8</accession>
<evidence type="ECO:0000256" key="2">
    <source>
        <dbReference type="ARBA" id="ARBA00022485"/>
    </source>
</evidence>
<dbReference type="Pfam" id="PF16199">
    <property type="entry name" value="Radical_SAM_C"/>
    <property type="match status" value="1"/>
</dbReference>
<dbReference type="CDD" id="cd01335">
    <property type="entry name" value="Radical_SAM"/>
    <property type="match status" value="1"/>
</dbReference>
<dbReference type="AlphaFoldDB" id="A0A3B0VEK8"/>
<keyword evidence="6" id="KW-0411">Iron-sulfur</keyword>
<dbReference type="SFLD" id="SFLDG01086">
    <property type="entry name" value="elongater_protein-like"/>
    <property type="match status" value="1"/>
</dbReference>
<dbReference type="InterPro" id="IPR005911">
    <property type="entry name" value="YhcC-like"/>
</dbReference>
<sequence length="314" mass="36725">MNHAFGTKHRFNSYSDYFRKEFGERVQKITVDAGFTCPNRDGTLVHGGCTYCNNDAFNPSYCNPQKSVAQQVAEGIEFHKVRYRKASRYLVYFQPYSNTYAPLEKLKDLYEQALRQENVTGLVIGTRPDCVDDEKLDYLQQLSEKYYIIVEYGVESIYNKTLYRINRQHTFEQSVEAIEKTVRRGLHVGAHFIFGLPGESREMMMNSVKQVSQLPLTTIKFHQLQIVTGTAMAIDYQKHPEDYPLFAFEEYVDFIIQYTERLNPDFIIERFAGEVPPRYLAGQGWGLIRNDQINVAIEKEMKKRDTWQGKFYKK</sequence>
<keyword evidence="4" id="KW-0479">Metal-binding</keyword>
<feature type="domain" description="Radical SAM core" evidence="7">
    <location>
        <begin position="21"/>
        <end position="265"/>
    </location>
</feature>
<dbReference type="SFLD" id="SFLDS00029">
    <property type="entry name" value="Radical_SAM"/>
    <property type="match status" value="1"/>
</dbReference>
<dbReference type="GO" id="GO:0003824">
    <property type="term" value="F:catalytic activity"/>
    <property type="evidence" value="ECO:0007669"/>
    <property type="project" value="InterPro"/>
</dbReference>
<dbReference type="Gene3D" id="3.80.30.20">
    <property type="entry name" value="tm_1862 like domain"/>
    <property type="match status" value="1"/>
</dbReference>
<evidence type="ECO:0000259" key="7">
    <source>
        <dbReference type="PROSITE" id="PS51918"/>
    </source>
</evidence>
<dbReference type="EMBL" id="UOET01000494">
    <property type="protein sequence ID" value="VAW30264.1"/>
    <property type="molecule type" value="Genomic_DNA"/>
</dbReference>
<keyword evidence="5" id="KW-0408">Iron</keyword>
<dbReference type="InterPro" id="IPR007197">
    <property type="entry name" value="rSAM"/>
</dbReference>
<dbReference type="InterPro" id="IPR006638">
    <property type="entry name" value="Elp3/MiaA/NifB-like_rSAM"/>
</dbReference>
<dbReference type="InterPro" id="IPR023404">
    <property type="entry name" value="rSAM_horseshoe"/>
</dbReference>
<keyword evidence="2" id="KW-0004">4Fe-4S</keyword>
<dbReference type="InterPro" id="IPR032432">
    <property type="entry name" value="Radical_SAM_C"/>
</dbReference>
<keyword evidence="3" id="KW-0949">S-adenosyl-L-methionine</keyword>
<evidence type="ECO:0000256" key="5">
    <source>
        <dbReference type="ARBA" id="ARBA00023004"/>
    </source>
</evidence>
<dbReference type="GO" id="GO:0051539">
    <property type="term" value="F:4 iron, 4 sulfur cluster binding"/>
    <property type="evidence" value="ECO:0007669"/>
    <property type="project" value="UniProtKB-KW"/>
</dbReference>
<dbReference type="PANTHER" id="PTHR11135:SF1">
    <property type="entry name" value="PROTEIN YHCC"/>
    <property type="match status" value="1"/>
</dbReference>
<name>A0A3B0VEK8_9ZZZZ</name>
<gene>
    <name evidence="8" type="ORF">MNBD_BACTEROID07-2025</name>
</gene>
<evidence type="ECO:0000256" key="3">
    <source>
        <dbReference type="ARBA" id="ARBA00022691"/>
    </source>
</evidence>
<protein>
    <submittedName>
        <fullName evidence="8">COG1242: Predicted Fe-S oxidoreductase</fullName>
    </submittedName>
</protein>
<comment type="cofactor">
    <cofactor evidence="1">
        <name>[4Fe-4S] cluster</name>
        <dbReference type="ChEBI" id="CHEBI:49883"/>
    </cofactor>
</comment>
<dbReference type="SUPFAM" id="SSF102114">
    <property type="entry name" value="Radical SAM enzymes"/>
    <property type="match status" value="1"/>
</dbReference>
<dbReference type="PANTHER" id="PTHR11135">
    <property type="entry name" value="HISTONE ACETYLTRANSFERASE-RELATED"/>
    <property type="match status" value="1"/>
</dbReference>
<dbReference type="PROSITE" id="PS51918">
    <property type="entry name" value="RADICAL_SAM"/>
    <property type="match status" value="1"/>
</dbReference>
<dbReference type="Pfam" id="PF04055">
    <property type="entry name" value="Radical_SAM"/>
    <property type="match status" value="1"/>
</dbReference>
<dbReference type="SMART" id="SM00729">
    <property type="entry name" value="Elp3"/>
    <property type="match status" value="1"/>
</dbReference>
<dbReference type="InterPro" id="IPR039661">
    <property type="entry name" value="ELP3"/>
</dbReference>
<reference evidence="8" key="1">
    <citation type="submission" date="2018-06" db="EMBL/GenBank/DDBJ databases">
        <authorList>
            <person name="Zhirakovskaya E."/>
        </authorList>
    </citation>
    <scope>NUCLEOTIDE SEQUENCE</scope>
</reference>
<proteinExistence type="predicted"/>
<dbReference type="NCBIfam" id="TIGR01212">
    <property type="entry name" value="TIGR01212 family radical SAM protein"/>
    <property type="match status" value="1"/>
</dbReference>